<gene>
    <name evidence="10" type="ORF">WJX72_006231</name>
</gene>
<comment type="subcellular location">
    <subcellularLocation>
        <location evidence="1 9">Endoplasmic reticulum membrane</location>
        <topology evidence="1 9">Multi-pass membrane protein</topology>
    </subcellularLocation>
</comment>
<feature type="transmembrane region" description="Helical" evidence="9">
    <location>
        <begin position="120"/>
        <end position="139"/>
    </location>
</feature>
<evidence type="ECO:0000256" key="6">
    <source>
        <dbReference type="ARBA" id="ARBA00022989"/>
    </source>
</evidence>
<feature type="transmembrane region" description="Helical" evidence="9">
    <location>
        <begin position="80"/>
        <end position="108"/>
    </location>
</feature>
<protein>
    <recommendedName>
        <fullName evidence="9">Protein RFT1 homolog</fullName>
    </recommendedName>
</protein>
<feature type="transmembrane region" description="Helical" evidence="9">
    <location>
        <begin position="476"/>
        <end position="499"/>
    </location>
</feature>
<evidence type="ECO:0000256" key="4">
    <source>
        <dbReference type="ARBA" id="ARBA00022692"/>
    </source>
</evidence>
<dbReference type="EMBL" id="JALJOR010000001">
    <property type="protein sequence ID" value="KAK9829500.1"/>
    <property type="molecule type" value="Genomic_DNA"/>
</dbReference>
<keyword evidence="5" id="KW-0256">Endoplasmic reticulum</keyword>
<dbReference type="PANTHER" id="PTHR13117">
    <property type="entry name" value="ENDOPLASMIC RETICULUM MULTISPAN TRANSMEMBRANE PROTEIN-RELATED"/>
    <property type="match status" value="1"/>
</dbReference>
<comment type="similarity">
    <text evidence="3 9">Belongs to the RFT1 family.</text>
</comment>
<evidence type="ECO:0000256" key="7">
    <source>
        <dbReference type="ARBA" id="ARBA00023136"/>
    </source>
</evidence>
<keyword evidence="7 9" id="KW-0472">Membrane</keyword>
<reference evidence="10 11" key="1">
    <citation type="journal article" date="2024" name="Nat. Commun.">
        <title>Phylogenomics reveals the evolutionary origins of lichenization in chlorophyte algae.</title>
        <authorList>
            <person name="Puginier C."/>
            <person name="Libourel C."/>
            <person name="Otte J."/>
            <person name="Skaloud P."/>
            <person name="Haon M."/>
            <person name="Grisel S."/>
            <person name="Petersen M."/>
            <person name="Berrin J.G."/>
            <person name="Delaux P.M."/>
            <person name="Dal Grande F."/>
            <person name="Keller J."/>
        </authorList>
    </citation>
    <scope>NUCLEOTIDE SEQUENCE [LARGE SCALE GENOMIC DNA]</scope>
    <source>
        <strain evidence="10 11">SAG 2043</strain>
    </source>
</reference>
<evidence type="ECO:0000256" key="3">
    <source>
        <dbReference type="ARBA" id="ARBA00010288"/>
    </source>
</evidence>
<feature type="transmembrane region" description="Helical" evidence="9">
    <location>
        <begin position="324"/>
        <end position="346"/>
    </location>
</feature>
<organism evidence="10 11">
    <name type="scientific">[Myrmecia] bisecta</name>
    <dbReference type="NCBI Taxonomy" id="41462"/>
    <lineage>
        <taxon>Eukaryota</taxon>
        <taxon>Viridiplantae</taxon>
        <taxon>Chlorophyta</taxon>
        <taxon>core chlorophytes</taxon>
        <taxon>Trebouxiophyceae</taxon>
        <taxon>Trebouxiales</taxon>
        <taxon>Trebouxiaceae</taxon>
        <taxon>Myrmecia</taxon>
    </lineage>
</organism>
<evidence type="ECO:0000313" key="10">
    <source>
        <dbReference type="EMBL" id="KAK9829500.1"/>
    </source>
</evidence>
<name>A0AAW1R683_9CHLO</name>
<keyword evidence="11" id="KW-1185">Reference proteome</keyword>
<accession>A0AAW1R683</accession>
<feature type="transmembrane region" description="Helical" evidence="9">
    <location>
        <begin position="40"/>
        <end position="59"/>
    </location>
</feature>
<feature type="transmembrane region" description="Helical" evidence="9">
    <location>
        <begin position="185"/>
        <end position="208"/>
    </location>
</feature>
<evidence type="ECO:0000256" key="1">
    <source>
        <dbReference type="ARBA" id="ARBA00004477"/>
    </source>
</evidence>
<dbReference type="GO" id="GO:0005789">
    <property type="term" value="C:endoplasmic reticulum membrane"/>
    <property type="evidence" value="ECO:0007669"/>
    <property type="project" value="UniProtKB-SubCell"/>
</dbReference>
<dbReference type="PANTHER" id="PTHR13117:SF5">
    <property type="entry name" value="PROTEIN RFT1 HOMOLOG"/>
    <property type="match status" value="1"/>
</dbReference>
<evidence type="ECO:0000256" key="9">
    <source>
        <dbReference type="RuleBase" id="RU365067"/>
    </source>
</evidence>
<dbReference type="Pfam" id="PF04506">
    <property type="entry name" value="Rft-1"/>
    <property type="match status" value="2"/>
</dbReference>
<keyword evidence="6 9" id="KW-1133">Transmembrane helix</keyword>
<comment type="pathway">
    <text evidence="2">Protein modification; protein glycosylation.</text>
</comment>
<dbReference type="GO" id="GO:0034203">
    <property type="term" value="P:glycolipid translocation"/>
    <property type="evidence" value="ECO:0007669"/>
    <property type="project" value="TreeGrafter"/>
</dbReference>
<dbReference type="Proteomes" id="UP001489004">
    <property type="component" value="Unassembled WGS sequence"/>
</dbReference>
<dbReference type="InterPro" id="IPR007594">
    <property type="entry name" value="RFT1"/>
</dbReference>
<evidence type="ECO:0000256" key="8">
    <source>
        <dbReference type="ARBA" id="ARBA00045912"/>
    </source>
</evidence>
<feature type="transmembrane region" description="Helical" evidence="9">
    <location>
        <begin position="385"/>
        <end position="404"/>
    </location>
</feature>
<dbReference type="GO" id="GO:0006488">
    <property type="term" value="P:dolichol-linked oligosaccharide biosynthetic process"/>
    <property type="evidence" value="ECO:0007669"/>
    <property type="project" value="InterPro"/>
</dbReference>
<comment type="function">
    <text evidence="8 9">Intramembrane glycolipid transporter that operates in the biosynthetic pathway of dolichol-linked oligosaccharides, the glycan precursors employed in protein asparagine (N)-glycosylation. The sequential addition of sugars to dolichol pyrophosphate produces dolichol-linked oligosaccharides containing fourteen sugars, including two GlcNAcs, nine mannoses and three glucoses. Once assembled, the oligosaccharide is transferred from the lipid to nascent proteins by oligosaccharyltransferases. The assembly of dolichol-linked oligosaccharides begins on the cytosolic side of the endoplasmic reticulum membrane and finishes in its lumen. RFT1 could mediate the translocation of the cytosolically oriented intermediate DolPP-GlcNAc2Man5, produced by ALG11, into the ER lumen where dolichol-linked oligosaccharides assembly continues. However, the intramembrane lipid transporter activity could not be confirmed in vitro.</text>
</comment>
<evidence type="ECO:0000256" key="5">
    <source>
        <dbReference type="ARBA" id="ARBA00022824"/>
    </source>
</evidence>
<comment type="caution">
    <text evidence="10">The sequence shown here is derived from an EMBL/GenBank/DDBJ whole genome shotgun (WGS) entry which is preliminary data.</text>
</comment>
<sequence>MGADNVLVSGFYHLVVSQVSTRLITFILNLVTARLLSPEAYGLAAIQFHLINTTILFLSREGFRRGCLRMQRDPEGQSQTARILSTAALCLPLGVAVTVAVCSLALVAGGSEGAAQHSTAIMMQGLAAFIELLSEPLYILAQMQLRFRLRVIVEGGATLAKGVVTLLLLKFSLQAPALSLSFGQIVYAGVILVGYLAAYAPLATHFTLQAAEKHLLAEGSKMVMAATQTSYNQGVYGLVANLGSLVVRTLFQPIEEAAFLAFSRSEDAKGEREKGTNERAQILTVLVRCVSILGLLATAFGPSYSFVLLRVIYGERWSSTEAPAVLGVYCGYILLLAVNGVLEAFVHATVRSRELTIANLWLVVFSVVHIALSVVLVRVAGAQGLIMADAANMVMRIAYSLLFLRRYFTATPTFSLGRLFPGRHTMAALALAFAATSFSQAVIMPHTVSNSNFLIGTGVSGALTKLLPLAVRHGSFWLRAGLHVVVGAACLVAAAGVIYRSEHQLWVNVRMLRQSAHMS</sequence>
<dbReference type="AlphaFoldDB" id="A0AAW1R683"/>
<evidence type="ECO:0000313" key="11">
    <source>
        <dbReference type="Proteomes" id="UP001489004"/>
    </source>
</evidence>
<feature type="transmembrane region" description="Helical" evidence="9">
    <location>
        <begin position="151"/>
        <end position="173"/>
    </location>
</feature>
<keyword evidence="4 9" id="KW-0812">Transmembrane</keyword>
<proteinExistence type="inferred from homology"/>
<evidence type="ECO:0000256" key="2">
    <source>
        <dbReference type="ARBA" id="ARBA00004922"/>
    </source>
</evidence>
<feature type="transmembrane region" description="Helical" evidence="9">
    <location>
        <begin position="358"/>
        <end position="379"/>
    </location>
</feature>
<feature type="transmembrane region" description="Helical" evidence="9">
    <location>
        <begin position="282"/>
        <end position="304"/>
    </location>
</feature>
<feature type="transmembrane region" description="Helical" evidence="9">
    <location>
        <begin position="425"/>
        <end position="443"/>
    </location>
</feature>